<evidence type="ECO:0000256" key="1">
    <source>
        <dbReference type="SAM" id="MobiDB-lite"/>
    </source>
</evidence>
<evidence type="ECO:0000313" key="4">
    <source>
        <dbReference type="EMBL" id="KTW16012.1"/>
    </source>
</evidence>
<name>A0A147HY53_9SPHN</name>
<protein>
    <submittedName>
        <fullName evidence="3">Uncharacterized protein</fullName>
    </submittedName>
</protein>
<feature type="region of interest" description="Disordered" evidence="1">
    <location>
        <begin position="1"/>
        <end position="23"/>
    </location>
</feature>
<feature type="transmembrane region" description="Helical" evidence="2">
    <location>
        <begin position="46"/>
        <end position="66"/>
    </location>
</feature>
<sequence length="82" mass="8068">MDGNERGALAMTTYVPPEKQAAPKSFTAKAQDAAKAAGGKVKEHPYAAAGIAAGVAAAVAGAAFGASKLRSPSDDENSIHGA</sequence>
<keyword evidence="2" id="KW-0812">Transmembrane</keyword>
<comment type="caution">
    <text evidence="3">The sequence shown here is derived from an EMBL/GenBank/DDBJ whole genome shotgun (WGS) entry which is preliminary data.</text>
</comment>
<evidence type="ECO:0000256" key="2">
    <source>
        <dbReference type="SAM" id="Phobius"/>
    </source>
</evidence>
<accession>A0A147HY53</accession>
<dbReference type="AlphaFoldDB" id="A0A147HY53"/>
<evidence type="ECO:0000313" key="3">
    <source>
        <dbReference type="EMBL" id="KTT69875.1"/>
    </source>
</evidence>
<keyword evidence="2" id="KW-1133">Transmembrane helix</keyword>
<dbReference type="Proteomes" id="UP000074410">
    <property type="component" value="Unassembled WGS sequence"/>
</dbReference>
<proteinExistence type="predicted"/>
<dbReference type="STRING" id="33051.SB4_03080"/>
<evidence type="ECO:0000313" key="6">
    <source>
        <dbReference type="Proteomes" id="UP000074410"/>
    </source>
</evidence>
<gene>
    <name evidence="4" type="ORF">NS258_04430</name>
    <name evidence="3" type="ORF">NS319_09530</name>
</gene>
<dbReference type="PATRIC" id="fig|33051.3.peg.3075"/>
<organism evidence="3 5">
    <name type="scientific">Sphingomonas sanguinis</name>
    <dbReference type="NCBI Taxonomy" id="33051"/>
    <lineage>
        <taxon>Bacteria</taxon>
        <taxon>Pseudomonadati</taxon>
        <taxon>Pseudomonadota</taxon>
        <taxon>Alphaproteobacteria</taxon>
        <taxon>Sphingomonadales</taxon>
        <taxon>Sphingomonadaceae</taxon>
        <taxon>Sphingomonas</taxon>
    </lineage>
</organism>
<dbReference type="Proteomes" id="UP000072867">
    <property type="component" value="Unassembled WGS sequence"/>
</dbReference>
<keyword evidence="2" id="KW-0472">Membrane</keyword>
<reference evidence="5 6" key="1">
    <citation type="journal article" date="2016" name="Front. Microbiol.">
        <title>Genomic Resource of Rice Seed Associated Bacteria.</title>
        <authorList>
            <person name="Midha S."/>
            <person name="Bansal K."/>
            <person name="Sharma S."/>
            <person name="Kumar N."/>
            <person name="Patil P.P."/>
            <person name="Chaudhry V."/>
            <person name="Patil P.B."/>
        </authorList>
    </citation>
    <scope>NUCLEOTIDE SEQUENCE [LARGE SCALE GENOMIC DNA]</scope>
    <source>
        <strain evidence="4 6">NS258</strain>
        <strain evidence="3 5">NS319</strain>
    </source>
</reference>
<evidence type="ECO:0000313" key="5">
    <source>
        <dbReference type="Proteomes" id="UP000072867"/>
    </source>
</evidence>
<dbReference type="EMBL" id="LDTC01000023">
    <property type="protein sequence ID" value="KTW16012.1"/>
    <property type="molecule type" value="Genomic_DNA"/>
</dbReference>
<dbReference type="EMBL" id="LDTD01000060">
    <property type="protein sequence ID" value="KTT69875.1"/>
    <property type="molecule type" value="Genomic_DNA"/>
</dbReference>